<gene>
    <name evidence="2" type="ORF">PROPJV5_2257</name>
</gene>
<organism evidence="2 3">
    <name type="scientific">Propionibacterium ruminifibrarum</name>
    <dbReference type="NCBI Taxonomy" id="1962131"/>
    <lineage>
        <taxon>Bacteria</taxon>
        <taxon>Bacillati</taxon>
        <taxon>Actinomycetota</taxon>
        <taxon>Actinomycetes</taxon>
        <taxon>Propionibacteriales</taxon>
        <taxon>Propionibacteriaceae</taxon>
        <taxon>Propionibacterium</taxon>
    </lineage>
</organism>
<dbReference type="EMBL" id="OMOH01000011">
    <property type="protein sequence ID" value="SPF69302.1"/>
    <property type="molecule type" value="Genomic_DNA"/>
</dbReference>
<evidence type="ECO:0000313" key="2">
    <source>
        <dbReference type="EMBL" id="SPF69302.1"/>
    </source>
</evidence>
<feature type="transmembrane region" description="Helical" evidence="1">
    <location>
        <begin position="104"/>
        <end position="124"/>
    </location>
</feature>
<dbReference type="SUPFAM" id="SSF54001">
    <property type="entry name" value="Cysteine proteinases"/>
    <property type="match status" value="1"/>
</dbReference>
<keyword evidence="1" id="KW-0812">Transmembrane</keyword>
<dbReference type="Gene3D" id="3.90.1720.10">
    <property type="entry name" value="endopeptidase domain like (from Nostoc punctiforme)"/>
    <property type="match status" value="1"/>
</dbReference>
<dbReference type="RefSeq" id="WP_119716401.1">
    <property type="nucleotide sequence ID" value="NZ_OMOH01000011.1"/>
</dbReference>
<keyword evidence="1" id="KW-1133">Transmembrane helix</keyword>
<keyword evidence="1" id="KW-0472">Membrane</keyword>
<dbReference type="OrthoDB" id="3732649at2"/>
<dbReference type="AlphaFoldDB" id="A0A375I380"/>
<evidence type="ECO:0000313" key="3">
    <source>
        <dbReference type="Proteomes" id="UP000265962"/>
    </source>
</evidence>
<accession>A0A375I380</accession>
<name>A0A375I380_9ACTN</name>
<evidence type="ECO:0000256" key="1">
    <source>
        <dbReference type="SAM" id="Phobius"/>
    </source>
</evidence>
<reference evidence="3" key="1">
    <citation type="submission" date="2018-02" db="EMBL/GenBank/DDBJ databases">
        <authorList>
            <person name="Hornung B."/>
        </authorList>
    </citation>
    <scope>NUCLEOTIDE SEQUENCE [LARGE SCALE GENOMIC DNA]</scope>
</reference>
<keyword evidence="3" id="KW-1185">Reference proteome</keyword>
<dbReference type="Proteomes" id="UP000265962">
    <property type="component" value="Unassembled WGS sequence"/>
</dbReference>
<dbReference type="InterPro" id="IPR038765">
    <property type="entry name" value="Papain-like_cys_pep_sf"/>
</dbReference>
<proteinExistence type="predicted"/>
<sequence length="327" mass="33388">MSARRALVEQPVDTISATLTTTAATTARRAMPATSAKRALAADEFITAPAARRALSESLAATEPTRARRAAEHAVPVSLTLDEPAAERAFIKAAPRRKRRDSRFMAAGLGLAAVIGTVSGGLAITNSAMASGTATPQNTAEVEAVDTDEVGTEADAIAGETAEPEEETPAVVEVEPITVQVSTTVDPASVTAPGQLAPLSTAEAIEKAKSMVGDQNYGNMCLALSAAFYGYSSAGVNSATDAAAAIEAAGQMHKDMTNIPVGALIWYDGGPSGNPFGHVAMYAGDGMVYSNGAANGGVGLISIDEPADGWGEPIIGWSTVWLPSATR</sequence>
<protein>
    <submittedName>
        <fullName evidence="2">Uncharacterized protein</fullName>
    </submittedName>
</protein>